<feature type="domain" description="ABM" evidence="1">
    <location>
        <begin position="5"/>
        <end position="92"/>
    </location>
</feature>
<dbReference type="PANTHER" id="PTHR33336">
    <property type="entry name" value="QUINOL MONOOXYGENASE YGIN-RELATED"/>
    <property type="match status" value="1"/>
</dbReference>
<keyword evidence="2" id="KW-0560">Oxidoreductase</keyword>
<organism evidence="2 3">
    <name type="scientific">Amnibacterium endophyticum</name>
    <dbReference type="NCBI Taxonomy" id="2109337"/>
    <lineage>
        <taxon>Bacteria</taxon>
        <taxon>Bacillati</taxon>
        <taxon>Actinomycetota</taxon>
        <taxon>Actinomycetes</taxon>
        <taxon>Micrococcales</taxon>
        <taxon>Microbacteriaceae</taxon>
        <taxon>Amnibacterium</taxon>
    </lineage>
</organism>
<gene>
    <name evidence="2" type="ORF">ACFSBI_00105</name>
</gene>
<dbReference type="EC" id="1.-.-.-" evidence="2"/>
<dbReference type="EMBL" id="JBHUEA010000001">
    <property type="protein sequence ID" value="MFD1719938.1"/>
    <property type="molecule type" value="Genomic_DNA"/>
</dbReference>
<dbReference type="PANTHER" id="PTHR33336:SF15">
    <property type="entry name" value="ABM DOMAIN-CONTAINING PROTEIN"/>
    <property type="match status" value="1"/>
</dbReference>
<evidence type="ECO:0000313" key="2">
    <source>
        <dbReference type="EMBL" id="MFD1719938.1"/>
    </source>
</evidence>
<evidence type="ECO:0000259" key="1">
    <source>
        <dbReference type="PROSITE" id="PS51725"/>
    </source>
</evidence>
<sequence>MAQQVVVVAVATPADGQADAVREALSSAVPKVHGEPGCELYALHEREDGAFVMIERWASGDALAVHAGGAHLAELNAALEGRLARPLDVTTMRALPAGDAEKGAL</sequence>
<dbReference type="GO" id="GO:0004497">
    <property type="term" value="F:monooxygenase activity"/>
    <property type="evidence" value="ECO:0007669"/>
    <property type="project" value="UniProtKB-KW"/>
</dbReference>
<protein>
    <submittedName>
        <fullName evidence="2">Quinol monooxygenase</fullName>
        <ecNumber evidence="2">1.-.-.-</ecNumber>
    </submittedName>
</protein>
<proteinExistence type="predicted"/>
<evidence type="ECO:0000313" key="3">
    <source>
        <dbReference type="Proteomes" id="UP001597347"/>
    </source>
</evidence>
<keyword evidence="3" id="KW-1185">Reference proteome</keyword>
<accession>A0ABW4LAP5</accession>
<dbReference type="Pfam" id="PF03992">
    <property type="entry name" value="ABM"/>
    <property type="match status" value="1"/>
</dbReference>
<keyword evidence="2" id="KW-0503">Monooxygenase</keyword>
<dbReference type="PROSITE" id="PS51725">
    <property type="entry name" value="ABM"/>
    <property type="match status" value="1"/>
</dbReference>
<name>A0ABW4LAP5_9MICO</name>
<dbReference type="InterPro" id="IPR007138">
    <property type="entry name" value="ABM_dom"/>
</dbReference>
<dbReference type="InterPro" id="IPR050744">
    <property type="entry name" value="AI-2_Isomerase_LsrG"/>
</dbReference>
<dbReference type="InterPro" id="IPR011008">
    <property type="entry name" value="Dimeric_a/b-barrel"/>
</dbReference>
<dbReference type="RefSeq" id="WP_377931147.1">
    <property type="nucleotide sequence ID" value="NZ_JBHUEA010000001.1"/>
</dbReference>
<reference evidence="3" key="1">
    <citation type="journal article" date="2019" name="Int. J. Syst. Evol. Microbiol.">
        <title>The Global Catalogue of Microorganisms (GCM) 10K type strain sequencing project: providing services to taxonomists for standard genome sequencing and annotation.</title>
        <authorList>
            <consortium name="The Broad Institute Genomics Platform"/>
            <consortium name="The Broad Institute Genome Sequencing Center for Infectious Disease"/>
            <person name="Wu L."/>
            <person name="Ma J."/>
        </authorList>
    </citation>
    <scope>NUCLEOTIDE SEQUENCE [LARGE SCALE GENOMIC DNA]</scope>
    <source>
        <strain evidence="3">CGMCC 1.12471</strain>
    </source>
</reference>
<dbReference type="Proteomes" id="UP001597347">
    <property type="component" value="Unassembled WGS sequence"/>
</dbReference>
<comment type="caution">
    <text evidence="2">The sequence shown here is derived from an EMBL/GenBank/DDBJ whole genome shotgun (WGS) entry which is preliminary data.</text>
</comment>
<dbReference type="Gene3D" id="3.30.70.100">
    <property type="match status" value="1"/>
</dbReference>
<dbReference type="SUPFAM" id="SSF54909">
    <property type="entry name" value="Dimeric alpha+beta barrel"/>
    <property type="match status" value="1"/>
</dbReference>